<accession>M4NFL4</accession>
<reference evidence="8 9" key="1">
    <citation type="submission" date="2012-04" db="EMBL/GenBank/DDBJ databases">
        <title>Complete genome of Rhodanobacter sp. 2APBS1.</title>
        <authorList>
            <consortium name="US DOE Joint Genome Institute"/>
            <person name="Huntemann M."/>
            <person name="Wei C.-L."/>
            <person name="Han J."/>
            <person name="Detter J.C."/>
            <person name="Han C."/>
            <person name="Tapia R."/>
            <person name="Munk A.C.C."/>
            <person name="Chen A."/>
            <person name="Krypides N."/>
            <person name="Mavromatis K."/>
            <person name="Markowitz V."/>
            <person name="Szeto E."/>
            <person name="Ivanova N."/>
            <person name="Mikhailova N."/>
            <person name="Ovchinnikova G."/>
            <person name="Pagani I."/>
            <person name="Pati A."/>
            <person name="Goodwin L."/>
            <person name="Peters L."/>
            <person name="Pitluck S."/>
            <person name="Woyke T."/>
            <person name="Prakash O."/>
            <person name="Elkins J."/>
            <person name="Brown S."/>
            <person name="Palumbo A."/>
            <person name="Hemme C."/>
            <person name="Zhou J."/>
            <person name="Watson D."/>
            <person name="Jardine P."/>
            <person name="Kostka J."/>
            <person name="Green S."/>
        </authorList>
    </citation>
    <scope>NUCLEOTIDE SEQUENCE [LARGE SCALE GENOMIC DNA]</scope>
    <source>
        <strain evidence="8 9">2APBS1</strain>
    </source>
</reference>
<dbReference type="InterPro" id="IPR011707">
    <property type="entry name" value="Cu-oxidase-like_N"/>
</dbReference>
<gene>
    <name evidence="8" type="ORF">R2APBS1_1712</name>
</gene>
<dbReference type="InterPro" id="IPR001117">
    <property type="entry name" value="Cu-oxidase_2nd"/>
</dbReference>
<dbReference type="InterPro" id="IPR006376">
    <property type="entry name" value="Cu-R_CopA"/>
</dbReference>
<evidence type="ECO:0000259" key="7">
    <source>
        <dbReference type="Pfam" id="PF07732"/>
    </source>
</evidence>
<dbReference type="CDD" id="cd13874">
    <property type="entry name" value="CuRO_2_CopA"/>
    <property type="match status" value="1"/>
</dbReference>
<dbReference type="InterPro" id="IPR008972">
    <property type="entry name" value="Cupredoxin"/>
</dbReference>
<dbReference type="InterPro" id="IPR034282">
    <property type="entry name" value="CuRO_2_CopA"/>
</dbReference>
<dbReference type="PROSITE" id="PS00080">
    <property type="entry name" value="MULTICOPPER_OXIDASE2"/>
    <property type="match status" value="1"/>
</dbReference>
<dbReference type="InterPro" id="IPR033138">
    <property type="entry name" value="Cu_oxidase_CS"/>
</dbReference>
<dbReference type="NCBIfam" id="TIGR01480">
    <property type="entry name" value="copper_res_A"/>
    <property type="match status" value="1"/>
</dbReference>
<keyword evidence="3" id="KW-0560">Oxidoreductase</keyword>
<dbReference type="STRING" id="666685.R2APBS1_1712"/>
<dbReference type="AlphaFoldDB" id="M4NFL4"/>
<dbReference type="Proteomes" id="UP000011859">
    <property type="component" value="Chromosome"/>
</dbReference>
<dbReference type="Pfam" id="PF07732">
    <property type="entry name" value="Cu-oxidase_3"/>
    <property type="match status" value="1"/>
</dbReference>
<feature type="domain" description="Plastocyanin-like" evidence="6">
    <location>
        <begin position="475"/>
        <end position="591"/>
    </location>
</feature>
<evidence type="ECO:0000313" key="9">
    <source>
        <dbReference type="Proteomes" id="UP000011859"/>
    </source>
</evidence>
<dbReference type="PROSITE" id="PS00079">
    <property type="entry name" value="MULTICOPPER_OXIDASE1"/>
    <property type="match status" value="2"/>
</dbReference>
<dbReference type="eggNOG" id="COG2132">
    <property type="taxonomic scope" value="Bacteria"/>
</dbReference>
<evidence type="ECO:0000256" key="2">
    <source>
        <dbReference type="ARBA" id="ARBA00022729"/>
    </source>
</evidence>
<feature type="domain" description="Plastocyanin-like" evidence="7">
    <location>
        <begin position="59"/>
        <end position="168"/>
    </location>
</feature>
<protein>
    <submittedName>
        <fullName evidence="8">Copper-resistance protein, CopA family</fullName>
    </submittedName>
</protein>
<name>M4NFL4_9GAMM</name>
<keyword evidence="2" id="KW-0732">Signal</keyword>
<dbReference type="HOGENOM" id="CLU_009100_5_2_6"/>
<proteinExistence type="predicted"/>
<dbReference type="RefSeq" id="WP_015447595.1">
    <property type="nucleotide sequence ID" value="NC_020541.1"/>
</dbReference>
<evidence type="ECO:0000256" key="3">
    <source>
        <dbReference type="ARBA" id="ARBA00023002"/>
    </source>
</evidence>
<dbReference type="NCBIfam" id="TIGR01409">
    <property type="entry name" value="TAT_signal_seq"/>
    <property type="match status" value="1"/>
</dbReference>
<evidence type="ECO:0000313" key="8">
    <source>
        <dbReference type="EMBL" id="AGG88842.1"/>
    </source>
</evidence>
<dbReference type="InterPro" id="IPR034279">
    <property type="entry name" value="CuRO_3_CopA"/>
</dbReference>
<dbReference type="PANTHER" id="PTHR11709">
    <property type="entry name" value="MULTI-COPPER OXIDASE"/>
    <property type="match status" value="1"/>
</dbReference>
<dbReference type="GO" id="GO:0005507">
    <property type="term" value="F:copper ion binding"/>
    <property type="evidence" value="ECO:0007669"/>
    <property type="project" value="InterPro"/>
</dbReference>
<dbReference type="EMBL" id="CP003470">
    <property type="protein sequence ID" value="AGG88842.1"/>
    <property type="molecule type" value="Genomic_DNA"/>
</dbReference>
<dbReference type="KEGG" id="rhd:R2APBS1_1712"/>
<sequence precursor="true">MNLFSPPPADLSRRRFVQGVAIGGAVAGLGLLRPSNVWALTNPGHPTVLSGTDFALDIAETPVNYTGATRLATTVNGGIPGPILRWKEGTTVNLRVTNRLRVPTSIHWHGIILPFQEDGVPGISFDGIAPGETFLYQFKVRQSGTYWYHSHSGFQEQTGLYGPLVIEPAGPDRHPTDRDYVVMLNDWTDENPERIFAKLKKQSDYYNFAQPTVPDFFRDVREKGLSQALAMRKMWNEMRMNPTDFGDVSGYTYTYLMNGAAPAGNWTGIFKPGEKLRLRFINGSAQTIFDVRIPGLKMTVISADGQDIEPVSVDEFRISVAETYDVIVEPQEERAYTLFAQSIDRSGYARGTLAPRAGMEAEVPKPDPIQWLAMDDMMGAMAMGGSGHGSMQGMSGMSGMQGMAGMDHGAMPGMTDPAPPVVRHARTEYGPGVDMHVDMPRTNLDDPGIGLRDNGRRVLTYADLHTIGGPIDAREPTREIELHLTGNMERFIWSFDGVKFSDAKPVHFNSGERLRIVLVNDTMMNHPIHLHGMWSEMENPQGQFQVRKHTINVQPAQRITYAVSADNPGRWAYHCHLLYHMEAGMFREVVVS</sequence>
<dbReference type="SUPFAM" id="SSF49503">
    <property type="entry name" value="Cupredoxins"/>
    <property type="match status" value="3"/>
</dbReference>
<evidence type="ECO:0000259" key="5">
    <source>
        <dbReference type="Pfam" id="PF00394"/>
    </source>
</evidence>
<evidence type="ECO:0000256" key="4">
    <source>
        <dbReference type="ARBA" id="ARBA00023008"/>
    </source>
</evidence>
<dbReference type="InterPro" id="IPR045087">
    <property type="entry name" value="Cu-oxidase_fam"/>
</dbReference>
<dbReference type="OrthoDB" id="9757546at2"/>
<evidence type="ECO:0000259" key="6">
    <source>
        <dbReference type="Pfam" id="PF07731"/>
    </source>
</evidence>
<evidence type="ECO:0000256" key="1">
    <source>
        <dbReference type="ARBA" id="ARBA00022723"/>
    </source>
</evidence>
<dbReference type="Pfam" id="PF00394">
    <property type="entry name" value="Cu-oxidase"/>
    <property type="match status" value="1"/>
</dbReference>
<keyword evidence="9" id="KW-1185">Reference proteome</keyword>
<dbReference type="PANTHER" id="PTHR11709:SF394">
    <property type="entry name" value="FI03373P-RELATED"/>
    <property type="match status" value="1"/>
</dbReference>
<dbReference type="Pfam" id="PF07731">
    <property type="entry name" value="Cu-oxidase_2"/>
    <property type="match status" value="1"/>
</dbReference>
<dbReference type="CDD" id="cd13896">
    <property type="entry name" value="CuRO_3_CopA"/>
    <property type="match status" value="1"/>
</dbReference>
<dbReference type="InterPro" id="IPR011706">
    <property type="entry name" value="Cu-oxidase_C"/>
</dbReference>
<dbReference type="InterPro" id="IPR006311">
    <property type="entry name" value="TAT_signal"/>
</dbReference>
<dbReference type="InterPro" id="IPR002355">
    <property type="entry name" value="Cu_oxidase_Cu_BS"/>
</dbReference>
<dbReference type="Gene3D" id="2.60.40.420">
    <property type="entry name" value="Cupredoxins - blue copper proteins"/>
    <property type="match status" value="3"/>
</dbReference>
<dbReference type="PROSITE" id="PS51318">
    <property type="entry name" value="TAT"/>
    <property type="match status" value="1"/>
</dbReference>
<keyword evidence="4" id="KW-0186">Copper</keyword>
<keyword evidence="1" id="KW-0479">Metal-binding</keyword>
<dbReference type="GeneID" id="72426761"/>
<organism evidence="8 9">
    <name type="scientific">Rhodanobacter denitrificans</name>
    <dbReference type="NCBI Taxonomy" id="666685"/>
    <lineage>
        <taxon>Bacteria</taxon>
        <taxon>Pseudomonadati</taxon>
        <taxon>Pseudomonadota</taxon>
        <taxon>Gammaproteobacteria</taxon>
        <taxon>Lysobacterales</taxon>
        <taxon>Rhodanobacteraceae</taxon>
        <taxon>Rhodanobacter</taxon>
    </lineage>
</organism>
<dbReference type="GO" id="GO:0042597">
    <property type="term" value="C:periplasmic space"/>
    <property type="evidence" value="ECO:0007669"/>
    <property type="project" value="InterPro"/>
</dbReference>
<dbReference type="InterPro" id="IPR019546">
    <property type="entry name" value="TAT_signal_bac_arc"/>
</dbReference>
<feature type="domain" description="Plastocyanin-like" evidence="5">
    <location>
        <begin position="179"/>
        <end position="341"/>
    </location>
</feature>
<dbReference type="GO" id="GO:0016491">
    <property type="term" value="F:oxidoreductase activity"/>
    <property type="evidence" value="ECO:0007669"/>
    <property type="project" value="UniProtKB-KW"/>
</dbReference>